<keyword evidence="3" id="KW-1185">Reference proteome</keyword>
<comment type="caution">
    <text evidence="2">The sequence shown here is derived from an EMBL/GenBank/DDBJ whole genome shotgun (WGS) entry which is preliminary data.</text>
</comment>
<protein>
    <recommendedName>
        <fullName evidence="4">Lipocalin-like protein</fullName>
    </recommendedName>
</protein>
<accession>A0A4R6TKK2</accession>
<evidence type="ECO:0000256" key="1">
    <source>
        <dbReference type="SAM" id="SignalP"/>
    </source>
</evidence>
<reference evidence="2 3" key="1">
    <citation type="submission" date="2019-03" db="EMBL/GenBank/DDBJ databases">
        <title>Genomic Encyclopedia of Archaeal and Bacterial Type Strains, Phase II (KMG-II): from individual species to whole genera.</title>
        <authorList>
            <person name="Goeker M."/>
        </authorList>
    </citation>
    <scope>NUCLEOTIDE SEQUENCE [LARGE SCALE GENOMIC DNA]</scope>
    <source>
        <strain evidence="2 3">DSM 18435</strain>
    </source>
</reference>
<name>A0A4R6TKK2_9FLAO</name>
<feature type="signal peptide" evidence="1">
    <location>
        <begin position="1"/>
        <end position="21"/>
    </location>
</feature>
<evidence type="ECO:0000313" key="2">
    <source>
        <dbReference type="EMBL" id="TDQ29372.1"/>
    </source>
</evidence>
<evidence type="ECO:0000313" key="3">
    <source>
        <dbReference type="Proteomes" id="UP000295468"/>
    </source>
</evidence>
<dbReference type="AlphaFoldDB" id="A0A4R6TKK2"/>
<keyword evidence="1" id="KW-0732">Signal</keyword>
<evidence type="ECO:0008006" key="4">
    <source>
        <dbReference type="Google" id="ProtNLM"/>
    </source>
</evidence>
<gene>
    <name evidence="2" type="ORF">CLV82_2830</name>
</gene>
<feature type="chain" id="PRO_5020288070" description="Lipocalin-like protein" evidence="1">
    <location>
        <begin position="22"/>
        <end position="147"/>
    </location>
</feature>
<dbReference type="Proteomes" id="UP000295468">
    <property type="component" value="Unassembled WGS sequence"/>
</dbReference>
<dbReference type="RefSeq" id="WP_133644945.1">
    <property type="nucleotide sequence ID" value="NZ_SNYI01000003.1"/>
</dbReference>
<dbReference type="OrthoDB" id="1441376at2"/>
<sequence>MKKLLLLVFLMLILISAATISTSKPDAMHTMEGTWELQSFYNYDGDKVDTVKLIDGYRQVKMYYNGSVMWSRTDPNDTVGRFGYGRYHITDRDLVEDIEYGDYSMMRALQTLRNFRFELILTDSTYSQITLDEDGNRTFSENYLRID</sequence>
<proteinExistence type="predicted"/>
<dbReference type="EMBL" id="SNYI01000003">
    <property type="protein sequence ID" value="TDQ29372.1"/>
    <property type="molecule type" value="Genomic_DNA"/>
</dbReference>
<organism evidence="2 3">
    <name type="scientific">Zeaxanthinibacter enoshimensis</name>
    <dbReference type="NCBI Taxonomy" id="392009"/>
    <lineage>
        <taxon>Bacteria</taxon>
        <taxon>Pseudomonadati</taxon>
        <taxon>Bacteroidota</taxon>
        <taxon>Flavobacteriia</taxon>
        <taxon>Flavobacteriales</taxon>
        <taxon>Flavobacteriaceae</taxon>
        <taxon>Zeaxanthinibacter</taxon>
    </lineage>
</organism>